<protein>
    <submittedName>
        <fullName evidence="1">Uncharacterized protein</fullName>
    </submittedName>
</protein>
<organism evidence="1">
    <name type="scientific">Cladocopium goreaui</name>
    <dbReference type="NCBI Taxonomy" id="2562237"/>
    <lineage>
        <taxon>Eukaryota</taxon>
        <taxon>Sar</taxon>
        <taxon>Alveolata</taxon>
        <taxon>Dinophyceae</taxon>
        <taxon>Suessiales</taxon>
        <taxon>Symbiodiniaceae</taxon>
        <taxon>Cladocopium</taxon>
    </lineage>
</organism>
<name>A0A9P1GKJ1_9DINO</name>
<keyword evidence="3" id="KW-1185">Reference proteome</keyword>
<comment type="caution">
    <text evidence="1">The sequence shown here is derived from an EMBL/GenBank/DDBJ whole genome shotgun (WGS) entry which is preliminary data.</text>
</comment>
<feature type="non-terminal residue" evidence="1">
    <location>
        <position position="65"/>
    </location>
</feature>
<gene>
    <name evidence="1" type="ORF">C1SCF055_LOCUS38559</name>
</gene>
<evidence type="ECO:0000313" key="3">
    <source>
        <dbReference type="Proteomes" id="UP001152797"/>
    </source>
</evidence>
<reference evidence="2" key="2">
    <citation type="submission" date="2024-04" db="EMBL/GenBank/DDBJ databases">
        <authorList>
            <person name="Chen Y."/>
            <person name="Shah S."/>
            <person name="Dougan E. K."/>
            <person name="Thang M."/>
            <person name="Chan C."/>
        </authorList>
    </citation>
    <scope>NUCLEOTIDE SEQUENCE [LARGE SCALE GENOMIC DNA]</scope>
</reference>
<evidence type="ECO:0000313" key="1">
    <source>
        <dbReference type="EMBL" id="CAI4013602.1"/>
    </source>
</evidence>
<dbReference type="EMBL" id="CAMXCT020005935">
    <property type="protein sequence ID" value="CAL1166977.1"/>
    <property type="molecule type" value="Genomic_DNA"/>
</dbReference>
<dbReference type="AlphaFoldDB" id="A0A9P1GKJ1"/>
<sequence length="65" mass="6998">VGGAFAKGTVECLCLNKDQVGLSNRRPVAESEAELVCPGGTCGTSCRNVRERRRAHYLQEGYGAR</sequence>
<feature type="non-terminal residue" evidence="1">
    <location>
        <position position="1"/>
    </location>
</feature>
<dbReference type="EMBL" id="CAMXCT030005935">
    <property type="protein sequence ID" value="CAL4800914.1"/>
    <property type="molecule type" value="Genomic_DNA"/>
</dbReference>
<accession>A0A9P1GKJ1</accession>
<proteinExistence type="predicted"/>
<reference evidence="1" key="1">
    <citation type="submission" date="2022-10" db="EMBL/GenBank/DDBJ databases">
        <authorList>
            <person name="Chen Y."/>
            <person name="Dougan E. K."/>
            <person name="Chan C."/>
            <person name="Rhodes N."/>
            <person name="Thang M."/>
        </authorList>
    </citation>
    <scope>NUCLEOTIDE SEQUENCE</scope>
</reference>
<dbReference type="Proteomes" id="UP001152797">
    <property type="component" value="Unassembled WGS sequence"/>
</dbReference>
<dbReference type="EMBL" id="CAMXCT010005935">
    <property type="protein sequence ID" value="CAI4013602.1"/>
    <property type="molecule type" value="Genomic_DNA"/>
</dbReference>
<evidence type="ECO:0000313" key="2">
    <source>
        <dbReference type="EMBL" id="CAL1166977.1"/>
    </source>
</evidence>